<dbReference type="Pfam" id="PF13592">
    <property type="entry name" value="HTH_33"/>
    <property type="match status" value="1"/>
</dbReference>
<protein>
    <submittedName>
        <fullName evidence="3">Transposase</fullName>
    </submittedName>
</protein>
<organism evidence="3 4">
    <name type="scientific">Actinomadura rubrisoli</name>
    <dbReference type="NCBI Taxonomy" id="2530368"/>
    <lineage>
        <taxon>Bacteria</taxon>
        <taxon>Bacillati</taxon>
        <taxon>Actinomycetota</taxon>
        <taxon>Actinomycetes</taxon>
        <taxon>Streptosporangiales</taxon>
        <taxon>Thermomonosporaceae</taxon>
        <taxon>Actinomadura</taxon>
    </lineage>
</organism>
<reference evidence="3 4" key="1">
    <citation type="submission" date="2019-03" db="EMBL/GenBank/DDBJ databases">
        <title>Draft genome sequences of novel Actinobacteria.</title>
        <authorList>
            <person name="Sahin N."/>
            <person name="Ay H."/>
            <person name="Saygin H."/>
        </authorList>
    </citation>
    <scope>NUCLEOTIDE SEQUENCE [LARGE SCALE GENOMIC DNA]</scope>
    <source>
        <strain evidence="3 4">H3C3</strain>
    </source>
</reference>
<dbReference type="AlphaFoldDB" id="A0A4R5C8Y7"/>
<evidence type="ECO:0000313" key="3">
    <source>
        <dbReference type="EMBL" id="TDD96311.1"/>
    </source>
</evidence>
<dbReference type="Proteomes" id="UP000294513">
    <property type="component" value="Unassembled WGS sequence"/>
</dbReference>
<feature type="region of interest" description="Disordered" evidence="1">
    <location>
        <begin position="160"/>
        <end position="179"/>
    </location>
</feature>
<evidence type="ECO:0000256" key="1">
    <source>
        <dbReference type="SAM" id="MobiDB-lite"/>
    </source>
</evidence>
<dbReference type="SUPFAM" id="SSF46689">
    <property type="entry name" value="Homeodomain-like"/>
    <property type="match status" value="1"/>
</dbReference>
<dbReference type="OrthoDB" id="8479510at2"/>
<evidence type="ECO:0000259" key="2">
    <source>
        <dbReference type="Pfam" id="PF13592"/>
    </source>
</evidence>
<keyword evidence="4" id="KW-1185">Reference proteome</keyword>
<proteinExistence type="predicted"/>
<gene>
    <name evidence="3" type="ORF">E1298_03305</name>
</gene>
<name>A0A4R5C8Y7_9ACTN</name>
<dbReference type="InterPro" id="IPR009057">
    <property type="entry name" value="Homeodomain-like_sf"/>
</dbReference>
<feature type="compositionally biased region" description="Polar residues" evidence="1">
    <location>
        <begin position="167"/>
        <end position="179"/>
    </location>
</feature>
<evidence type="ECO:0000313" key="4">
    <source>
        <dbReference type="Proteomes" id="UP000294513"/>
    </source>
</evidence>
<sequence length="179" mass="20256">MRYPQGGGLTAQRRVFRERVRLQAAELFATGSNNAVIARELRVGVRSVQRWRKAWSKAGPQGLSSKGSPGRPKLSPRLWAMLEAELEKGPVAHGWPDQTWTLSRIQTVIGRRFHKSMSLAAICQVLHRHGWSHQTPARRAVERQESVIAGWVRETWPRVEVPRRRSTPGSSSKTRPASR</sequence>
<comment type="caution">
    <text evidence="3">The sequence shown here is derived from an EMBL/GenBank/DDBJ whole genome shotgun (WGS) entry which is preliminary data.</text>
</comment>
<accession>A0A4R5C8Y7</accession>
<dbReference type="Pfam" id="PF13384">
    <property type="entry name" value="HTH_23"/>
    <property type="match status" value="1"/>
</dbReference>
<dbReference type="InterPro" id="IPR025959">
    <property type="entry name" value="Winged_HTH_dom"/>
</dbReference>
<dbReference type="EMBL" id="SMKU01000007">
    <property type="protein sequence ID" value="TDD96311.1"/>
    <property type="molecule type" value="Genomic_DNA"/>
</dbReference>
<feature type="domain" description="Winged helix-turn helix" evidence="2">
    <location>
        <begin position="97"/>
        <end position="155"/>
    </location>
</feature>